<comment type="subcellular location">
    <subcellularLocation>
        <location evidence="1">Membrane</location>
        <topology evidence="1">Multi-pass membrane protein</topology>
    </subcellularLocation>
</comment>
<dbReference type="eggNOG" id="KOG2603">
    <property type="taxonomic scope" value="Eukaryota"/>
</dbReference>
<dbReference type="GO" id="GO:0016740">
    <property type="term" value="F:transferase activity"/>
    <property type="evidence" value="ECO:0007669"/>
    <property type="project" value="UniProtKB-KW"/>
</dbReference>
<dbReference type="InterPro" id="IPR021149">
    <property type="entry name" value="OligosaccharylTrfase_OST3/OST6"/>
</dbReference>
<dbReference type="Pfam" id="PF04756">
    <property type="entry name" value="OST3_OST6"/>
    <property type="match status" value="1"/>
</dbReference>
<dbReference type="GO" id="GO:0018279">
    <property type="term" value="P:protein N-linked glycosylation via asparagine"/>
    <property type="evidence" value="ECO:0007669"/>
    <property type="project" value="TreeGrafter"/>
</dbReference>
<evidence type="ECO:0000313" key="8">
    <source>
        <dbReference type="EMBL" id="EGV62572.1"/>
    </source>
</evidence>
<keyword evidence="6" id="KW-0732">Signal</keyword>
<proteinExistence type="predicted"/>
<accession>G3BBN2</accession>
<evidence type="ECO:0000256" key="4">
    <source>
        <dbReference type="ARBA" id="ARBA00023136"/>
    </source>
</evidence>
<feature type="chain" id="PRO_5010833555" evidence="6">
    <location>
        <begin position="20"/>
        <end position="338"/>
    </location>
</feature>
<dbReference type="GeneID" id="18247689"/>
<dbReference type="EMBL" id="GL996527">
    <property type="protein sequence ID" value="EGV62571.1"/>
    <property type="molecule type" value="Genomic_DNA"/>
</dbReference>
<dbReference type="KEGG" id="cten:18247689"/>
<dbReference type="OrthoDB" id="67566at2759"/>
<keyword evidence="7" id="KW-0808">Transferase</keyword>
<protein>
    <submittedName>
        <fullName evidence="7">Subunit of N oligosaccharyltransferase complex</fullName>
    </submittedName>
</protein>
<feature type="transmembrane region" description="Helical" evidence="5">
    <location>
        <begin position="214"/>
        <end position="234"/>
    </location>
</feature>
<keyword evidence="4 5" id="KW-0472">Membrane</keyword>
<keyword evidence="9" id="KW-1185">Reference proteome</keyword>
<dbReference type="PANTHER" id="PTHR12692:SF3">
    <property type="entry name" value="DOLICHYL-DIPHOSPHOOLIGOSACCHARIDE--PROTEIN GLYCOSYLTRANSFERASE SUBUNIT OST6"/>
    <property type="match status" value="1"/>
</dbReference>
<feature type="transmembrane region" description="Helical" evidence="5">
    <location>
        <begin position="266"/>
        <end position="285"/>
    </location>
</feature>
<feature type="signal peptide" evidence="6">
    <location>
        <begin position="1"/>
        <end position="19"/>
    </location>
</feature>
<dbReference type="GO" id="GO:0008250">
    <property type="term" value="C:oligosaccharyltransferase complex"/>
    <property type="evidence" value="ECO:0007669"/>
    <property type="project" value="TreeGrafter"/>
</dbReference>
<reference evidence="8 9" key="1">
    <citation type="journal article" date="2011" name="Proc. Natl. Acad. Sci. U.S.A.">
        <title>Comparative genomics of xylose-fermenting fungi for enhanced biofuel production.</title>
        <authorList>
            <person name="Wohlbach D.J."/>
            <person name="Kuo A."/>
            <person name="Sato T.K."/>
            <person name="Potts K.M."/>
            <person name="Salamov A.A."/>
            <person name="LaButti K.M."/>
            <person name="Sun H."/>
            <person name="Clum A."/>
            <person name="Pangilinan J.L."/>
            <person name="Lindquist E.A."/>
            <person name="Lucas S."/>
            <person name="Lapidus A."/>
            <person name="Jin M."/>
            <person name="Gunawan C."/>
            <person name="Balan V."/>
            <person name="Dale B.E."/>
            <person name="Jeffries T.W."/>
            <person name="Zinkel R."/>
            <person name="Barry K.W."/>
            <person name="Grigoriev I.V."/>
            <person name="Gasch A.P."/>
        </authorList>
    </citation>
    <scope>NUCLEOTIDE SEQUENCE [LARGE SCALE GENOMIC DNA]</scope>
    <source>
        <strain evidence="8">ATCC 10573</strain>
        <strain evidence="9">ATCC 10573 / BCRC 21748 / CBS 615 / JCM 9827 / NBRC 10315 / NRRL Y-1498 / VKM Y-70</strain>
    </source>
</reference>
<dbReference type="Gene3D" id="3.40.30.10">
    <property type="entry name" value="Glutaredoxin"/>
    <property type="match status" value="1"/>
</dbReference>
<feature type="transmembrane region" description="Helical" evidence="5">
    <location>
        <begin position="305"/>
        <end position="324"/>
    </location>
</feature>
<evidence type="ECO:0000313" key="9">
    <source>
        <dbReference type="Proteomes" id="UP000000707"/>
    </source>
</evidence>
<feature type="transmembrane region" description="Helical" evidence="5">
    <location>
        <begin position="183"/>
        <end position="202"/>
    </location>
</feature>
<gene>
    <name evidence="8" type="ORF">CANTEDRAFT_115042</name>
</gene>
<evidence type="ECO:0000256" key="3">
    <source>
        <dbReference type="ARBA" id="ARBA00022989"/>
    </source>
</evidence>
<evidence type="ECO:0000256" key="5">
    <source>
        <dbReference type="SAM" id="Phobius"/>
    </source>
</evidence>
<evidence type="ECO:0000256" key="2">
    <source>
        <dbReference type="ARBA" id="ARBA00022692"/>
    </source>
</evidence>
<dbReference type="PANTHER" id="PTHR12692">
    <property type="entry name" value="DOLICHYL-DIPHOSPHOOLIGOSACCHARIDE--PROTEIN GLYCOSYLTRANSFERASE-RELATED"/>
    <property type="match status" value="1"/>
</dbReference>
<organism evidence="9">
    <name type="scientific">Candida tenuis (strain ATCC 10573 / BCRC 21748 / CBS 615 / JCM 9827 / NBRC 10315 / NRRL Y-1498 / VKM Y-70)</name>
    <name type="common">Yeast</name>
    <name type="synonym">Yamadazyma tenuis</name>
    <dbReference type="NCBI Taxonomy" id="590646"/>
    <lineage>
        <taxon>Eukaryota</taxon>
        <taxon>Fungi</taxon>
        <taxon>Dikarya</taxon>
        <taxon>Ascomycota</taxon>
        <taxon>Saccharomycotina</taxon>
        <taxon>Pichiomycetes</taxon>
        <taxon>Debaryomycetaceae</taxon>
        <taxon>Yamadazyma</taxon>
    </lineage>
</organism>
<keyword evidence="3 5" id="KW-1133">Transmembrane helix</keyword>
<evidence type="ECO:0000256" key="6">
    <source>
        <dbReference type="SAM" id="SignalP"/>
    </source>
</evidence>
<evidence type="ECO:0000313" key="7">
    <source>
        <dbReference type="EMBL" id="EGV62571.1"/>
    </source>
</evidence>
<dbReference type="HOGENOM" id="CLU_052855_2_0_1"/>
<evidence type="ECO:0000256" key="1">
    <source>
        <dbReference type="ARBA" id="ARBA00004141"/>
    </source>
</evidence>
<dbReference type="Proteomes" id="UP000000707">
    <property type="component" value="Unassembled WGS sequence"/>
</dbReference>
<dbReference type="EMBL" id="GL996527">
    <property type="protein sequence ID" value="EGV62572.1"/>
    <property type="molecule type" value="Genomic_DNA"/>
</dbReference>
<dbReference type="STRING" id="590646.G3BBN2"/>
<name>G3BBN2_CANTC</name>
<dbReference type="AlphaFoldDB" id="G3BBN2"/>
<keyword evidence="2 5" id="KW-0812">Transmembrane</keyword>
<sequence>MVIVHSLVWVLLLGVLVAALSSQEALGLTELSQKSEDFIIRVTDGKLDSFTGVRDYYTLVILTSTSSEHKCTTCQNLIDIVQIVARSWFHDYTRSHALFFVEIDLVHEPNMRLAGAIQLQTVPHLWLVPPNPEEQYDEFALLKEQHFIYRLPVGKVDSQAFDLAQFLSQTLQKSIYIRDGDPMVNFVLYFVVTFLVITICKRNAPQLVKNLGRVFAYKVLSIGMILASTTGFQYSRIQKIPFVARNDEGLIIISGGTHYQFGVESLIVSGVYLLLAVSFLVLVYLGSYKTTAKSTLDDQSKHILIISMTITLYLLYSALTSIILRKDSDYPYAFTKLF</sequence>